<dbReference type="EMBL" id="WBVO01000019">
    <property type="protein sequence ID" value="KAB2804299.1"/>
    <property type="molecule type" value="Genomic_DNA"/>
</dbReference>
<protein>
    <submittedName>
        <fullName evidence="4">T9SS type A sorting domain-containing protein</fullName>
    </submittedName>
</protein>
<evidence type="ECO:0000256" key="1">
    <source>
        <dbReference type="ARBA" id="ARBA00022729"/>
    </source>
</evidence>
<proteinExistence type="predicted"/>
<dbReference type="AlphaFoldDB" id="A0A6N6RCT4"/>
<accession>A0A6N6RCT4</accession>
<feature type="chain" id="PRO_5027116595" evidence="2">
    <location>
        <begin position="22"/>
        <end position="451"/>
    </location>
</feature>
<dbReference type="Proteomes" id="UP000468650">
    <property type="component" value="Unassembled WGS sequence"/>
</dbReference>
<gene>
    <name evidence="4" type="ORF">F8C67_14150</name>
</gene>
<dbReference type="Gene3D" id="2.120.10.10">
    <property type="match status" value="1"/>
</dbReference>
<evidence type="ECO:0000313" key="4">
    <source>
        <dbReference type="EMBL" id="KAB2804299.1"/>
    </source>
</evidence>
<dbReference type="SUPFAM" id="SSF50939">
    <property type="entry name" value="Sialidases"/>
    <property type="match status" value="1"/>
</dbReference>
<feature type="domain" description="Secretion system C-terminal sorting" evidence="3">
    <location>
        <begin position="387"/>
        <end position="443"/>
    </location>
</feature>
<feature type="signal peptide" evidence="2">
    <location>
        <begin position="1"/>
        <end position="21"/>
    </location>
</feature>
<dbReference type="OrthoDB" id="1408995at2"/>
<reference evidence="4 5" key="1">
    <citation type="submission" date="2019-09" db="EMBL/GenBank/DDBJ databases">
        <title>Genomes of family Cryomorphaceae.</title>
        <authorList>
            <person name="Bowman J.P."/>
        </authorList>
    </citation>
    <scope>NUCLEOTIDE SEQUENCE [LARGE SCALE GENOMIC DNA]</scope>
    <source>
        <strain evidence="4 5">LMG 25704</strain>
    </source>
</reference>
<dbReference type="NCBIfam" id="TIGR04183">
    <property type="entry name" value="Por_Secre_tail"/>
    <property type="match status" value="1"/>
</dbReference>
<keyword evidence="5" id="KW-1185">Reference proteome</keyword>
<dbReference type="RefSeq" id="WP_151668521.1">
    <property type="nucleotide sequence ID" value="NZ_WBVO01000019.1"/>
</dbReference>
<dbReference type="InterPro" id="IPR036278">
    <property type="entry name" value="Sialidase_sf"/>
</dbReference>
<dbReference type="Pfam" id="PF18962">
    <property type="entry name" value="Por_Secre_tail"/>
    <property type="match status" value="1"/>
</dbReference>
<sequence>MKHLYTTFLLSLITLSGYGQAWSRTNASIAATGTDARMFAANAGDTIMGIAPTQQGYKLTVSTDKGATWSNGQAIFDTLIDGYTPEISALWGIHDRFYVNINLFNSTYYNIYFYSEDLGNTWIADTAGLSRSFNPAYVNPVEISALSGGYMVAYNSTQGAYFKHISNSRWVHKPTSSSFTGIYNLDFTYIGNTWYALNNANQSTGEVINTSTDFGQTWTTLSISGLPTGFAPYNLVSNHNDKLFLSGSIAGSDANQLYYSIDNGSTWDSTNTAAFGQYNFASVYLRDLFAIEDYVFATFFPTQGDTVSRVLSSSTAVPNFSLADVSGLPVYPANQFMLGPPTLNYFNIDNILFITYADDIYSSTPGFTGTNPGIGLAESLADELEFYPNPASDKFVLDAQEEGELVIFDLKGTIVYRQQVTTGENVISFDIPNGIYILSFDNRFDRLVVSK</sequence>
<dbReference type="InterPro" id="IPR026444">
    <property type="entry name" value="Secre_tail"/>
</dbReference>
<dbReference type="Gene3D" id="2.130.10.10">
    <property type="entry name" value="YVTN repeat-like/Quinoprotein amine dehydrogenase"/>
    <property type="match status" value="1"/>
</dbReference>
<evidence type="ECO:0000259" key="3">
    <source>
        <dbReference type="Pfam" id="PF18962"/>
    </source>
</evidence>
<organism evidence="4 5">
    <name type="scientific">Phaeocystidibacter luteus</name>
    <dbReference type="NCBI Taxonomy" id="911197"/>
    <lineage>
        <taxon>Bacteria</taxon>
        <taxon>Pseudomonadati</taxon>
        <taxon>Bacteroidota</taxon>
        <taxon>Flavobacteriia</taxon>
        <taxon>Flavobacteriales</taxon>
        <taxon>Phaeocystidibacteraceae</taxon>
        <taxon>Phaeocystidibacter</taxon>
    </lineage>
</organism>
<evidence type="ECO:0000313" key="5">
    <source>
        <dbReference type="Proteomes" id="UP000468650"/>
    </source>
</evidence>
<keyword evidence="1 2" id="KW-0732">Signal</keyword>
<dbReference type="InterPro" id="IPR015943">
    <property type="entry name" value="WD40/YVTN_repeat-like_dom_sf"/>
</dbReference>
<name>A0A6N6RCT4_9FLAO</name>
<evidence type="ECO:0000256" key="2">
    <source>
        <dbReference type="SAM" id="SignalP"/>
    </source>
</evidence>
<comment type="caution">
    <text evidence="4">The sequence shown here is derived from an EMBL/GenBank/DDBJ whole genome shotgun (WGS) entry which is preliminary data.</text>
</comment>